<gene>
    <name evidence="3" type="ORF">FB458_0257</name>
</gene>
<evidence type="ECO:0000313" key="4">
    <source>
        <dbReference type="Proteomes" id="UP000317893"/>
    </source>
</evidence>
<protein>
    <submittedName>
        <fullName evidence="3">Putative Flp pilus-assembly TadE/G-like protein</fullName>
    </submittedName>
</protein>
<comment type="caution">
    <text evidence="3">The sequence shown here is derived from an EMBL/GenBank/DDBJ whole genome shotgun (WGS) entry which is preliminary data.</text>
</comment>
<feature type="domain" description="Putative Flp pilus-assembly TadG-like N-terminal" evidence="2">
    <location>
        <begin position="20"/>
        <end position="67"/>
    </location>
</feature>
<reference evidence="3 4" key="1">
    <citation type="submission" date="2019-06" db="EMBL/GenBank/DDBJ databases">
        <title>Sequencing the genomes of 1000 actinobacteria strains.</title>
        <authorList>
            <person name="Klenk H.-P."/>
        </authorList>
    </citation>
    <scope>NUCLEOTIDE SEQUENCE [LARGE SCALE GENOMIC DNA]</scope>
    <source>
        <strain evidence="3 4">DSM 18607</strain>
    </source>
</reference>
<proteinExistence type="predicted"/>
<keyword evidence="1" id="KW-0472">Membrane</keyword>
<accession>A0A542DVV3</accession>
<dbReference type="Proteomes" id="UP000317893">
    <property type="component" value="Unassembled WGS sequence"/>
</dbReference>
<name>A0A542DVV3_9MICO</name>
<dbReference type="AlphaFoldDB" id="A0A542DVV3"/>
<feature type="transmembrane region" description="Helical" evidence="1">
    <location>
        <begin position="21"/>
        <end position="41"/>
    </location>
</feature>
<keyword evidence="1" id="KW-0812">Transmembrane</keyword>
<keyword evidence="1" id="KW-1133">Transmembrane helix</keyword>
<dbReference type="EMBL" id="VFMN01000001">
    <property type="protein sequence ID" value="TQJ07203.1"/>
    <property type="molecule type" value="Genomic_DNA"/>
</dbReference>
<evidence type="ECO:0000256" key="1">
    <source>
        <dbReference type="SAM" id="Phobius"/>
    </source>
</evidence>
<dbReference type="InterPro" id="IPR028087">
    <property type="entry name" value="Tad_N"/>
</dbReference>
<keyword evidence="4" id="KW-1185">Reference proteome</keyword>
<sequence length="160" mass="16227">MLGSVRRRLAGLRSRRRDGGQLSILVVGLMVVVLVVILGGMDATAAQLARTRLLDAADAAALDAADAIDEQQAYMQGIGTSVTVSDATVASAAAANLASTPRPQGVSSWRIGPGTGTPDGRTAVVVVQGDADLPFASGVLSFLGGSVTITVVGRARSDLR</sequence>
<dbReference type="Pfam" id="PF13400">
    <property type="entry name" value="Tad"/>
    <property type="match status" value="1"/>
</dbReference>
<evidence type="ECO:0000313" key="3">
    <source>
        <dbReference type="EMBL" id="TQJ07203.1"/>
    </source>
</evidence>
<organism evidence="3 4">
    <name type="scientific">Lapillicoccus jejuensis</name>
    <dbReference type="NCBI Taxonomy" id="402171"/>
    <lineage>
        <taxon>Bacteria</taxon>
        <taxon>Bacillati</taxon>
        <taxon>Actinomycetota</taxon>
        <taxon>Actinomycetes</taxon>
        <taxon>Micrococcales</taxon>
        <taxon>Intrasporangiaceae</taxon>
        <taxon>Lapillicoccus</taxon>
    </lineage>
</organism>
<evidence type="ECO:0000259" key="2">
    <source>
        <dbReference type="Pfam" id="PF13400"/>
    </source>
</evidence>